<dbReference type="EMBL" id="JGZL01000003">
    <property type="protein sequence ID" value="KFI90504.1"/>
    <property type="molecule type" value="Genomic_DNA"/>
</dbReference>
<name>A0A087D4Q4_BIFRU</name>
<protein>
    <submittedName>
        <fullName evidence="1">Uncharacterized protein</fullName>
    </submittedName>
</protein>
<proteinExistence type="predicted"/>
<evidence type="ECO:0000313" key="2">
    <source>
        <dbReference type="Proteomes" id="UP000029078"/>
    </source>
</evidence>
<dbReference type="Proteomes" id="UP000029078">
    <property type="component" value="Unassembled WGS sequence"/>
</dbReference>
<organism evidence="1 2">
    <name type="scientific">Bifidobacterium ruminantium</name>
    <dbReference type="NCBI Taxonomy" id="78346"/>
    <lineage>
        <taxon>Bacteria</taxon>
        <taxon>Bacillati</taxon>
        <taxon>Actinomycetota</taxon>
        <taxon>Actinomycetes</taxon>
        <taxon>Bifidobacteriales</taxon>
        <taxon>Bifidobacteriaceae</taxon>
        <taxon>Bifidobacterium</taxon>
    </lineage>
</organism>
<gene>
    <name evidence="1" type="ORF">BRUM_0270</name>
</gene>
<dbReference type="RefSeq" id="WP_124917273.1">
    <property type="nucleotide sequence ID" value="NZ_JGZL01000003.1"/>
</dbReference>
<comment type="caution">
    <text evidence="1">The sequence shown here is derived from an EMBL/GenBank/DDBJ whole genome shotgun (WGS) entry which is preliminary data.</text>
</comment>
<accession>A0A087D4Q4</accession>
<dbReference type="STRING" id="78346.BRUM_0270"/>
<sequence>MSGSFIALNSVLHLSKHELDTMKVRFVDRNEETTAYKEYMKSPSNVNDGWFLWRTKIDRFRIGESGMCLMRLPKNSDLWLLTTIKTIVRELAPKGSVPGPAYMGEEWSSLRPFYGRLIIRYHKSRPVLVRLNTIIDDLTVDSILSSAVTWNME</sequence>
<evidence type="ECO:0000313" key="1">
    <source>
        <dbReference type="EMBL" id="KFI90504.1"/>
    </source>
</evidence>
<keyword evidence="2" id="KW-1185">Reference proteome</keyword>
<dbReference type="AlphaFoldDB" id="A0A087D4Q4"/>
<reference evidence="1 2" key="1">
    <citation type="submission" date="2014-03" db="EMBL/GenBank/DDBJ databases">
        <title>Genomics of Bifidobacteria.</title>
        <authorList>
            <person name="Ventura M."/>
            <person name="Milani C."/>
            <person name="Lugli G.A."/>
        </authorList>
    </citation>
    <scope>NUCLEOTIDE SEQUENCE [LARGE SCALE GENOMIC DNA]</scope>
    <source>
        <strain evidence="1 2">LMG 21811</strain>
    </source>
</reference>